<sequence>MLNMARRTLQGKRLDGSGPPFVQLSDRRIGYAMDALQDWIRSRSVRSTSNATVRRIGEAR</sequence>
<feature type="region of interest" description="Disordered" evidence="1">
    <location>
        <begin position="1"/>
        <end position="20"/>
    </location>
</feature>
<name>A0A0D6MIP8_9PROT</name>
<dbReference type="EMBL" id="BALE01000007">
    <property type="protein sequence ID" value="GAN53158.1"/>
    <property type="molecule type" value="Genomic_DNA"/>
</dbReference>
<evidence type="ECO:0000256" key="1">
    <source>
        <dbReference type="SAM" id="MobiDB-lite"/>
    </source>
</evidence>
<protein>
    <submittedName>
        <fullName evidence="2">Uncharacterized protein</fullName>
    </submittedName>
</protein>
<keyword evidence="3" id="KW-1185">Reference proteome</keyword>
<evidence type="ECO:0000313" key="3">
    <source>
        <dbReference type="Proteomes" id="UP000032679"/>
    </source>
</evidence>
<dbReference type="STRING" id="1231623.Tasa_007_003"/>
<dbReference type="Proteomes" id="UP000032679">
    <property type="component" value="Unassembled WGS sequence"/>
</dbReference>
<accession>A0A0D6MIP8</accession>
<comment type="caution">
    <text evidence="2">The sequence shown here is derived from an EMBL/GenBank/DDBJ whole genome shotgun (WGS) entry which is preliminary data.</text>
</comment>
<organism evidence="2 3">
    <name type="scientific">Tanticharoenia sakaeratensis NBRC 103193</name>
    <dbReference type="NCBI Taxonomy" id="1231623"/>
    <lineage>
        <taxon>Bacteria</taxon>
        <taxon>Pseudomonadati</taxon>
        <taxon>Pseudomonadota</taxon>
        <taxon>Alphaproteobacteria</taxon>
        <taxon>Acetobacterales</taxon>
        <taxon>Acetobacteraceae</taxon>
        <taxon>Tanticharoenia</taxon>
    </lineage>
</organism>
<reference evidence="2 3" key="1">
    <citation type="submission" date="2012-10" db="EMBL/GenBank/DDBJ databases">
        <title>Genome sequencing of Tanticharoenia sakaeratensis NBRC 103193.</title>
        <authorList>
            <person name="Azuma Y."/>
            <person name="Hadano H."/>
            <person name="Hirakawa H."/>
            <person name="Matsushita K."/>
        </authorList>
    </citation>
    <scope>NUCLEOTIDE SEQUENCE [LARGE SCALE GENOMIC DNA]</scope>
    <source>
        <strain evidence="2 3">NBRC 103193</strain>
    </source>
</reference>
<dbReference type="AlphaFoldDB" id="A0A0D6MIP8"/>
<evidence type="ECO:0000313" key="2">
    <source>
        <dbReference type="EMBL" id="GAN53158.1"/>
    </source>
</evidence>
<proteinExistence type="predicted"/>
<gene>
    <name evidence="2" type="ORF">Tasa_007_003</name>
</gene>